<evidence type="ECO:0000256" key="5">
    <source>
        <dbReference type="ARBA" id="ARBA00022842"/>
    </source>
</evidence>
<gene>
    <name evidence="8" type="ORF">AYI68_g7349</name>
</gene>
<feature type="binding site" evidence="6">
    <location>
        <position position="182"/>
    </location>
    <ligand>
        <name>Mg(2+)</name>
        <dbReference type="ChEBI" id="CHEBI:18420"/>
        <label>1</label>
        <note>catalytic</note>
    </ligand>
</feature>
<dbReference type="Proteomes" id="UP000187455">
    <property type="component" value="Unassembled WGS sequence"/>
</dbReference>
<keyword evidence="4" id="KW-0378">Hydrolase</keyword>
<dbReference type="InterPro" id="IPR000760">
    <property type="entry name" value="Inositol_monophosphatase-like"/>
</dbReference>
<comment type="similarity">
    <text evidence="2">Belongs to the inositol monophosphatase superfamily.</text>
</comment>
<reference evidence="8 9" key="1">
    <citation type="journal article" date="2016" name="Mol. Biol. Evol.">
        <title>Genome-Wide Survey of Gut Fungi (Harpellales) Reveals the First Horizontally Transferred Ubiquitin Gene from a Mosquito Host.</title>
        <authorList>
            <person name="Wang Y."/>
            <person name="White M.M."/>
            <person name="Kvist S."/>
            <person name="Moncalvo J.M."/>
        </authorList>
    </citation>
    <scope>NUCLEOTIDE SEQUENCE [LARGE SCALE GENOMIC DNA]</scope>
    <source>
        <strain evidence="8 9">ALG-7-W6</strain>
    </source>
</reference>
<dbReference type="InterPro" id="IPR020583">
    <property type="entry name" value="Inositol_monoP_metal-BS"/>
</dbReference>
<dbReference type="SUPFAM" id="SSF56655">
    <property type="entry name" value="Carbohydrate phosphatase"/>
    <property type="match status" value="1"/>
</dbReference>
<evidence type="ECO:0000256" key="4">
    <source>
        <dbReference type="ARBA" id="ARBA00022801"/>
    </source>
</evidence>
<feature type="binding site" evidence="6">
    <location>
        <position position="124"/>
    </location>
    <ligand>
        <name>Mg(2+)</name>
        <dbReference type="ChEBI" id="CHEBI:18420"/>
        <label>1</label>
        <note>catalytic</note>
    </ligand>
</feature>
<feature type="region of interest" description="Disordered" evidence="7">
    <location>
        <begin position="23"/>
        <end position="53"/>
    </location>
</feature>
<evidence type="ECO:0000313" key="9">
    <source>
        <dbReference type="Proteomes" id="UP000187455"/>
    </source>
</evidence>
<dbReference type="EMBL" id="LSSL01005988">
    <property type="protein sequence ID" value="OLY78599.1"/>
    <property type="molecule type" value="Genomic_DNA"/>
</dbReference>
<name>A0A1R0GP02_9FUNG</name>
<dbReference type="PROSITE" id="PS00629">
    <property type="entry name" value="IMP_1"/>
    <property type="match status" value="1"/>
</dbReference>
<keyword evidence="9" id="KW-1185">Reference proteome</keyword>
<evidence type="ECO:0000313" key="8">
    <source>
        <dbReference type="EMBL" id="OLY78599.1"/>
    </source>
</evidence>
<organism evidence="8 9">
    <name type="scientific">Smittium mucronatum</name>
    <dbReference type="NCBI Taxonomy" id="133383"/>
    <lineage>
        <taxon>Eukaryota</taxon>
        <taxon>Fungi</taxon>
        <taxon>Fungi incertae sedis</taxon>
        <taxon>Zoopagomycota</taxon>
        <taxon>Kickxellomycotina</taxon>
        <taxon>Harpellomycetes</taxon>
        <taxon>Harpellales</taxon>
        <taxon>Legeriomycetaceae</taxon>
        <taxon>Smittium</taxon>
    </lineage>
</organism>
<dbReference type="GO" id="GO:0008441">
    <property type="term" value="F:3'(2'),5'-bisphosphate nucleotidase activity"/>
    <property type="evidence" value="ECO:0007669"/>
    <property type="project" value="TreeGrafter"/>
</dbReference>
<evidence type="ECO:0000256" key="1">
    <source>
        <dbReference type="ARBA" id="ARBA00001946"/>
    </source>
</evidence>
<proteinExistence type="inferred from homology"/>
<keyword evidence="3 6" id="KW-0479">Metal-binding</keyword>
<feature type="binding site" evidence="6">
    <location>
        <position position="183"/>
    </location>
    <ligand>
        <name>Mg(2+)</name>
        <dbReference type="ChEBI" id="CHEBI:18420"/>
        <label>1</label>
        <note>catalytic</note>
    </ligand>
</feature>
<dbReference type="Gene3D" id="3.30.540.10">
    <property type="entry name" value="Fructose-1,6-Bisphosphatase, subunit A, domain 1"/>
    <property type="match status" value="1"/>
</dbReference>
<dbReference type="GO" id="GO:0000103">
    <property type="term" value="P:sulfate assimilation"/>
    <property type="evidence" value="ECO:0007669"/>
    <property type="project" value="TreeGrafter"/>
</dbReference>
<dbReference type="PANTHER" id="PTHR43200">
    <property type="entry name" value="PHOSPHATASE"/>
    <property type="match status" value="1"/>
</dbReference>
<evidence type="ECO:0000256" key="3">
    <source>
        <dbReference type="ARBA" id="ARBA00022723"/>
    </source>
</evidence>
<evidence type="ECO:0000256" key="6">
    <source>
        <dbReference type="PIRSR" id="PIRSR600760-2"/>
    </source>
</evidence>
<feature type="binding site" evidence="6">
    <location>
        <position position="180"/>
    </location>
    <ligand>
        <name>Mg(2+)</name>
        <dbReference type="ChEBI" id="CHEBI:18420"/>
        <label>1</label>
        <note>catalytic</note>
    </ligand>
</feature>
<dbReference type="InterPro" id="IPR051090">
    <property type="entry name" value="Inositol_monoP_superfamily"/>
</dbReference>
<dbReference type="Pfam" id="PF00459">
    <property type="entry name" value="Inositol_P"/>
    <property type="match status" value="1"/>
</dbReference>
<dbReference type="GO" id="GO:0046872">
    <property type="term" value="F:metal ion binding"/>
    <property type="evidence" value="ECO:0007669"/>
    <property type="project" value="UniProtKB-KW"/>
</dbReference>
<evidence type="ECO:0000256" key="7">
    <source>
        <dbReference type="SAM" id="MobiDB-lite"/>
    </source>
</evidence>
<comment type="cofactor">
    <cofactor evidence="1 6">
        <name>Mg(2+)</name>
        <dbReference type="ChEBI" id="CHEBI:18420"/>
    </cofactor>
</comment>
<dbReference type="STRING" id="133383.A0A1R0GP02"/>
<sequence>MADPFEDWESAFDAGQQVRYARNIPRRSGPHAVPPETSSSVEEGASRVPAQRAQHGTYSRELLVAIKAVRAASRACIDILRTLSENKTIIKDDKSPVTIADFTAQAVVNCILANEFPDDKNVGEEVSEGLSTENEGKTLASIVSHTNHTLSSNYSANQVMEFIDRGKYEGGAVGRHWVLDPIDGTKGFLRGDQFAV</sequence>
<keyword evidence="5 6" id="KW-0460">Magnesium</keyword>
<accession>A0A1R0GP02</accession>
<comment type="caution">
    <text evidence="8">The sequence shown here is derived from an EMBL/GenBank/DDBJ whole genome shotgun (WGS) entry which is preliminary data.</text>
</comment>
<feature type="non-terminal residue" evidence="8">
    <location>
        <position position="196"/>
    </location>
</feature>
<dbReference type="PANTHER" id="PTHR43200:SF6">
    <property type="entry name" value="3'(2'),5'-BISPHOSPHATE NUCLEOTIDASE"/>
    <property type="match status" value="1"/>
</dbReference>
<dbReference type="OrthoDB" id="411145at2759"/>
<evidence type="ECO:0000256" key="2">
    <source>
        <dbReference type="ARBA" id="ARBA00009759"/>
    </source>
</evidence>
<dbReference type="AlphaFoldDB" id="A0A1R0GP02"/>
<protein>
    <submittedName>
        <fullName evidence="8">3'(2'),5'-bisphosphate nucleotidase 2</fullName>
    </submittedName>
</protein>